<evidence type="ECO:0000313" key="12">
    <source>
        <dbReference type="Proteomes" id="UP000307440"/>
    </source>
</evidence>
<comment type="similarity">
    <text evidence="2 7">Belongs to the NSE4 family.</text>
</comment>
<evidence type="ECO:0000256" key="2">
    <source>
        <dbReference type="ARBA" id="ARBA00008997"/>
    </source>
</evidence>
<dbReference type="EMBL" id="ML210174">
    <property type="protein sequence ID" value="TFK26481.1"/>
    <property type="molecule type" value="Genomic_DNA"/>
</dbReference>
<dbReference type="STRING" id="230819.A0A5C3LDJ1"/>
<feature type="region of interest" description="Disordered" evidence="8">
    <location>
        <begin position="172"/>
        <end position="201"/>
    </location>
</feature>
<evidence type="ECO:0000256" key="7">
    <source>
        <dbReference type="RuleBase" id="RU365071"/>
    </source>
</evidence>
<dbReference type="Pfam" id="PF15412">
    <property type="entry name" value="Nse4-Nse3_bdg"/>
    <property type="match status" value="1"/>
</dbReference>
<dbReference type="InterPro" id="IPR014854">
    <property type="entry name" value="Nse4_C"/>
</dbReference>
<feature type="compositionally biased region" description="Basic and acidic residues" evidence="8">
    <location>
        <begin position="175"/>
        <end position="201"/>
    </location>
</feature>
<name>A0A5C3LDJ1_COPMA</name>
<proteinExistence type="inferred from homology"/>
<evidence type="ECO:0000256" key="4">
    <source>
        <dbReference type="ARBA" id="ARBA00023172"/>
    </source>
</evidence>
<keyword evidence="12" id="KW-1185">Reference proteome</keyword>
<dbReference type="GO" id="GO:0005634">
    <property type="term" value="C:nucleus"/>
    <property type="evidence" value="ECO:0007669"/>
    <property type="project" value="UniProtKB-SubCell"/>
</dbReference>
<evidence type="ECO:0000259" key="10">
    <source>
        <dbReference type="Pfam" id="PF15412"/>
    </source>
</evidence>
<dbReference type="InterPro" id="IPR027786">
    <property type="entry name" value="Nse4/EID"/>
</dbReference>
<evidence type="ECO:0000256" key="6">
    <source>
        <dbReference type="ARBA" id="ARBA00023242"/>
    </source>
</evidence>
<keyword evidence="5 7" id="KW-0234">DNA repair</keyword>
<accession>A0A5C3LDJ1</accession>
<feature type="domain" description="Non-structural maintenance of chromosome element 4 C-terminal" evidence="9">
    <location>
        <begin position="220"/>
        <end position="307"/>
    </location>
</feature>
<gene>
    <name evidence="11" type="ORF">FA15DRAFT_667363</name>
</gene>
<keyword evidence="6 7" id="KW-0539">Nucleus</keyword>
<evidence type="ECO:0000256" key="3">
    <source>
        <dbReference type="ARBA" id="ARBA00022763"/>
    </source>
</evidence>
<feature type="domain" description="Nse4/EID protein Nse3/MAGE-binding" evidence="10">
    <location>
        <begin position="73"/>
        <end position="118"/>
    </location>
</feature>
<protein>
    <recommendedName>
        <fullName evidence="7">Non-structural maintenance of chromosomes element 4</fullName>
    </recommendedName>
</protein>
<reference evidence="11 12" key="1">
    <citation type="journal article" date="2019" name="Nat. Ecol. Evol.">
        <title>Megaphylogeny resolves global patterns of mushroom evolution.</title>
        <authorList>
            <person name="Varga T."/>
            <person name="Krizsan K."/>
            <person name="Foldi C."/>
            <person name="Dima B."/>
            <person name="Sanchez-Garcia M."/>
            <person name="Sanchez-Ramirez S."/>
            <person name="Szollosi G.J."/>
            <person name="Szarkandi J.G."/>
            <person name="Papp V."/>
            <person name="Albert L."/>
            <person name="Andreopoulos W."/>
            <person name="Angelini C."/>
            <person name="Antonin V."/>
            <person name="Barry K.W."/>
            <person name="Bougher N.L."/>
            <person name="Buchanan P."/>
            <person name="Buyck B."/>
            <person name="Bense V."/>
            <person name="Catcheside P."/>
            <person name="Chovatia M."/>
            <person name="Cooper J."/>
            <person name="Damon W."/>
            <person name="Desjardin D."/>
            <person name="Finy P."/>
            <person name="Geml J."/>
            <person name="Haridas S."/>
            <person name="Hughes K."/>
            <person name="Justo A."/>
            <person name="Karasinski D."/>
            <person name="Kautmanova I."/>
            <person name="Kiss B."/>
            <person name="Kocsube S."/>
            <person name="Kotiranta H."/>
            <person name="LaButti K.M."/>
            <person name="Lechner B.E."/>
            <person name="Liimatainen K."/>
            <person name="Lipzen A."/>
            <person name="Lukacs Z."/>
            <person name="Mihaltcheva S."/>
            <person name="Morgado L.N."/>
            <person name="Niskanen T."/>
            <person name="Noordeloos M.E."/>
            <person name="Ohm R.A."/>
            <person name="Ortiz-Santana B."/>
            <person name="Ovrebo C."/>
            <person name="Racz N."/>
            <person name="Riley R."/>
            <person name="Savchenko A."/>
            <person name="Shiryaev A."/>
            <person name="Soop K."/>
            <person name="Spirin V."/>
            <person name="Szebenyi C."/>
            <person name="Tomsovsky M."/>
            <person name="Tulloss R.E."/>
            <person name="Uehling J."/>
            <person name="Grigoriev I.V."/>
            <person name="Vagvolgyi C."/>
            <person name="Papp T."/>
            <person name="Martin F.M."/>
            <person name="Miettinen O."/>
            <person name="Hibbett D.S."/>
            <person name="Nagy L.G."/>
        </authorList>
    </citation>
    <scope>NUCLEOTIDE SEQUENCE [LARGE SCALE GENOMIC DNA]</scope>
    <source>
        <strain evidence="11 12">CBS 121175</strain>
    </source>
</reference>
<dbReference type="Pfam" id="PF08743">
    <property type="entry name" value="Nse4_C"/>
    <property type="match status" value="1"/>
</dbReference>
<sequence>MPVDADMGDLVFDPDQDPEEKRALRQNYRALTRQVEAQHSNPNEFTAADLLSHVQRADTLFAKVKEPQEAILDSHLLVMASNVGAQKARSMKSGSGAFDVDDFIAKLVIFMGGQAQARENLTRDSFVETGPSDTPLDWHKIGQKALAKSRRAPAISFMLGPLSIEQKKRAQTKRARFEKNKGEETKPQQIKEEDIQRSENETTKNVLHLEKLLEEMTMDKVNLFQFVINPRDFAQSVENMFYLSFLIRDGKVALDIEEDGEPLIYACEAPTDADYADKVKKRQMVMELDMDTWRKATEVFQLKEPMIPQRPPAKTKIGQWYG</sequence>
<dbReference type="GO" id="GO:0006310">
    <property type="term" value="P:DNA recombination"/>
    <property type="evidence" value="ECO:0007669"/>
    <property type="project" value="UniProtKB-UniRule"/>
</dbReference>
<comment type="subunit">
    <text evidence="7">Component of the SMC5-SMC6 complex.</text>
</comment>
<dbReference type="Proteomes" id="UP000307440">
    <property type="component" value="Unassembled WGS sequence"/>
</dbReference>
<dbReference type="PANTHER" id="PTHR16140">
    <property type="entry name" value="NON-STRUCTURAL MAINTENANCE OF CHROMOSOMES ELEMENT 4"/>
    <property type="match status" value="1"/>
</dbReference>
<keyword evidence="3 7" id="KW-0227">DNA damage</keyword>
<dbReference type="GO" id="GO:0030915">
    <property type="term" value="C:Smc5-Smc6 complex"/>
    <property type="evidence" value="ECO:0007669"/>
    <property type="project" value="UniProtKB-UniRule"/>
</dbReference>
<organism evidence="11 12">
    <name type="scientific">Coprinopsis marcescibilis</name>
    <name type="common">Agaric fungus</name>
    <name type="synonym">Psathyrella marcescibilis</name>
    <dbReference type="NCBI Taxonomy" id="230819"/>
    <lineage>
        <taxon>Eukaryota</taxon>
        <taxon>Fungi</taxon>
        <taxon>Dikarya</taxon>
        <taxon>Basidiomycota</taxon>
        <taxon>Agaricomycotina</taxon>
        <taxon>Agaricomycetes</taxon>
        <taxon>Agaricomycetidae</taxon>
        <taxon>Agaricales</taxon>
        <taxon>Agaricineae</taxon>
        <taxon>Psathyrellaceae</taxon>
        <taxon>Coprinopsis</taxon>
    </lineage>
</organism>
<dbReference type="PANTHER" id="PTHR16140:SF0">
    <property type="entry name" value="NON-STRUCTURAL MAINTENANCE OF CHROMOSOMES ELEMENT 4"/>
    <property type="match status" value="1"/>
</dbReference>
<evidence type="ECO:0000256" key="5">
    <source>
        <dbReference type="ARBA" id="ARBA00023204"/>
    </source>
</evidence>
<dbReference type="InterPro" id="IPR029225">
    <property type="entry name" value="Nse4_Nse3-bd"/>
</dbReference>
<keyword evidence="4 7" id="KW-0233">DNA recombination</keyword>
<evidence type="ECO:0000259" key="9">
    <source>
        <dbReference type="Pfam" id="PF08743"/>
    </source>
</evidence>
<evidence type="ECO:0000256" key="1">
    <source>
        <dbReference type="ARBA" id="ARBA00004123"/>
    </source>
</evidence>
<dbReference type="AlphaFoldDB" id="A0A5C3LDJ1"/>
<comment type="subcellular location">
    <subcellularLocation>
        <location evidence="1 7">Nucleus</location>
    </subcellularLocation>
</comment>
<evidence type="ECO:0000313" key="11">
    <source>
        <dbReference type="EMBL" id="TFK26481.1"/>
    </source>
</evidence>
<evidence type="ECO:0000256" key="8">
    <source>
        <dbReference type="SAM" id="MobiDB-lite"/>
    </source>
</evidence>
<dbReference type="GO" id="GO:0006281">
    <property type="term" value="P:DNA repair"/>
    <property type="evidence" value="ECO:0007669"/>
    <property type="project" value="UniProtKB-UniRule"/>
</dbReference>
<comment type="function">
    <text evidence="7">Component of the SMC5-SMC6 complex, that promotes sister chromatid alignment after DNA damage and facilitates double-stranded DNA breaks (DSBs) repair via homologous recombination between sister chromatids.</text>
</comment>
<dbReference type="OrthoDB" id="361242at2759"/>